<evidence type="ECO:0000256" key="2">
    <source>
        <dbReference type="SAM" id="Phobius"/>
    </source>
</evidence>
<feature type="transmembrane region" description="Helical" evidence="2">
    <location>
        <begin position="236"/>
        <end position="258"/>
    </location>
</feature>
<dbReference type="InterPro" id="IPR001611">
    <property type="entry name" value="Leu-rich_rpt"/>
</dbReference>
<keyword evidence="2" id="KW-0472">Membrane</keyword>
<dbReference type="Pfam" id="PF00560">
    <property type="entry name" value="LRR_1"/>
    <property type="match status" value="1"/>
</dbReference>
<reference evidence="3" key="1">
    <citation type="submission" date="2023-08" db="EMBL/GenBank/DDBJ databases">
        <title>A de novo genome assembly of Solanum verrucosum Schlechtendal, a Mexican diploid species geographically isolated from the other diploid A-genome species in potato relatives.</title>
        <authorList>
            <person name="Hosaka K."/>
        </authorList>
    </citation>
    <scope>NUCLEOTIDE SEQUENCE</scope>
    <source>
        <tissue evidence="3">Young leaves</tissue>
    </source>
</reference>
<evidence type="ECO:0000313" key="3">
    <source>
        <dbReference type="EMBL" id="WMV54286.1"/>
    </source>
</evidence>
<dbReference type="GO" id="GO:0006952">
    <property type="term" value="P:defense response"/>
    <property type="evidence" value="ECO:0007669"/>
    <property type="project" value="InterPro"/>
</dbReference>
<protein>
    <submittedName>
        <fullName evidence="3">Uncharacterized protein</fullName>
    </submittedName>
</protein>
<dbReference type="EMBL" id="CP133622">
    <property type="protein sequence ID" value="WMV54286.1"/>
    <property type="molecule type" value="Genomic_DNA"/>
</dbReference>
<dbReference type="InterPro" id="IPR042197">
    <property type="entry name" value="Apaf_helical"/>
</dbReference>
<dbReference type="GO" id="GO:0005524">
    <property type="term" value="F:ATP binding"/>
    <property type="evidence" value="ECO:0007669"/>
    <property type="project" value="UniProtKB-KW"/>
</dbReference>
<accession>A0AAF0ZWP3</accession>
<gene>
    <name evidence="3" type="ORF">MTR67_047671</name>
</gene>
<keyword evidence="1" id="KW-0433">Leucine-rich repeat</keyword>
<dbReference type="Proteomes" id="UP001234989">
    <property type="component" value="Chromosome 11"/>
</dbReference>
<dbReference type="Gene3D" id="3.80.10.10">
    <property type="entry name" value="Ribonuclease Inhibitor"/>
    <property type="match status" value="1"/>
</dbReference>
<keyword evidence="2" id="KW-0812">Transmembrane</keyword>
<feature type="transmembrane region" description="Helical" evidence="2">
    <location>
        <begin position="264"/>
        <end position="283"/>
    </location>
</feature>
<evidence type="ECO:0000313" key="4">
    <source>
        <dbReference type="Proteomes" id="UP001234989"/>
    </source>
</evidence>
<proteinExistence type="predicted"/>
<organism evidence="3 4">
    <name type="scientific">Solanum verrucosum</name>
    <dbReference type="NCBI Taxonomy" id="315347"/>
    <lineage>
        <taxon>Eukaryota</taxon>
        <taxon>Viridiplantae</taxon>
        <taxon>Streptophyta</taxon>
        <taxon>Embryophyta</taxon>
        <taxon>Tracheophyta</taxon>
        <taxon>Spermatophyta</taxon>
        <taxon>Magnoliopsida</taxon>
        <taxon>eudicotyledons</taxon>
        <taxon>Gunneridae</taxon>
        <taxon>Pentapetalae</taxon>
        <taxon>asterids</taxon>
        <taxon>lamiids</taxon>
        <taxon>Solanales</taxon>
        <taxon>Solanaceae</taxon>
        <taxon>Solanoideae</taxon>
        <taxon>Solaneae</taxon>
        <taxon>Solanum</taxon>
    </lineage>
</organism>
<dbReference type="PANTHER" id="PTHR11017">
    <property type="entry name" value="LEUCINE-RICH REPEAT-CONTAINING PROTEIN"/>
    <property type="match status" value="1"/>
</dbReference>
<dbReference type="InterPro" id="IPR044974">
    <property type="entry name" value="Disease_R_plants"/>
</dbReference>
<dbReference type="PANTHER" id="PTHR11017:SF479">
    <property type="entry name" value="DISEASE RESISTANCE PROTEIN (TIR-NBS-LRR CLASS) FAMILY"/>
    <property type="match status" value="1"/>
</dbReference>
<dbReference type="Gene3D" id="1.10.8.430">
    <property type="entry name" value="Helical domain of apoptotic protease-activating factors"/>
    <property type="match status" value="1"/>
</dbReference>
<dbReference type="AlphaFoldDB" id="A0AAF0ZWP3"/>
<evidence type="ECO:0000256" key="1">
    <source>
        <dbReference type="ARBA" id="ARBA00022614"/>
    </source>
</evidence>
<keyword evidence="2" id="KW-1133">Transmembrane helix</keyword>
<dbReference type="InterPro" id="IPR032675">
    <property type="entry name" value="LRR_dom_sf"/>
</dbReference>
<keyword evidence="4" id="KW-1185">Reference proteome</keyword>
<dbReference type="SUPFAM" id="SSF52058">
    <property type="entry name" value="L domain-like"/>
    <property type="match status" value="1"/>
</dbReference>
<sequence>MKLNKKISCDAFNNLSPPQEYVELAQDIIRYSGGLPLALVTLGSHLQGRSGSKKVEVLVVEQRALKGMKLSTKAFQKMIKLRVLKIDNLHISGDVELLSKELRWLSWKGCPLKCVPSNFPAEKLVVLNMRGSNIQEFGLNLQRLDLSDCKRLRSTPNFKGSQSLETLWLQNCSSLKEIHPSIGNLDRLICLMKQSLRINLECNEIPDWCSNKVTAPSICLTMPTVHNKEYKFSGMVLWFVYPLCDVILLQHFIVTVAYICLQLFRGLCLLLPISAFSFSVDFAF</sequence>
<name>A0AAF0ZWP3_SOLVR</name>